<evidence type="ECO:0000259" key="1">
    <source>
        <dbReference type="Pfam" id="PF14194"/>
    </source>
</evidence>
<name>A0AA37NIC1_9FIRM</name>
<gene>
    <name evidence="2" type="ORF">CE91St55_11180</name>
</gene>
<comment type="caution">
    <text evidence="2">The sequence shown here is derived from an EMBL/GenBank/DDBJ whole genome shotgun (WGS) entry which is preliminary data.</text>
</comment>
<dbReference type="RefSeq" id="WP_035298494.1">
    <property type="nucleotide sequence ID" value="NZ_BQNJ01000001.1"/>
</dbReference>
<feature type="domain" description="Cysteine-rich VLP" evidence="1">
    <location>
        <begin position="24"/>
        <end position="78"/>
    </location>
</feature>
<evidence type="ECO:0000313" key="2">
    <source>
        <dbReference type="EMBL" id="GKG99136.1"/>
    </source>
</evidence>
<organism evidence="2 3">
    <name type="scientific">Hungatella hathewayi</name>
    <dbReference type="NCBI Taxonomy" id="154046"/>
    <lineage>
        <taxon>Bacteria</taxon>
        <taxon>Bacillati</taxon>
        <taxon>Bacillota</taxon>
        <taxon>Clostridia</taxon>
        <taxon>Lachnospirales</taxon>
        <taxon>Lachnospiraceae</taxon>
        <taxon>Hungatella</taxon>
    </lineage>
</organism>
<evidence type="ECO:0000313" key="3">
    <source>
        <dbReference type="Proteomes" id="UP001055091"/>
    </source>
</evidence>
<dbReference type="Proteomes" id="UP001055091">
    <property type="component" value="Unassembled WGS sequence"/>
</dbReference>
<protein>
    <submittedName>
        <fullName evidence="2">Transposase</fullName>
    </submittedName>
</protein>
<sequence length="137" mass="15916">MRENPYKRLPPIERKQDGPLYRMTPAQRKQANALIRRECCNYEDGNCMLLDDGDTHTCPQTISFSVCCKWFRCSVLPQIGTLETEIFRDKELKHCAVCGSVFVPKSNRAKYCPNCAARVHRRQKTESERKRRSCVDS</sequence>
<dbReference type="EMBL" id="BQNJ01000001">
    <property type="protein sequence ID" value="GKG99136.1"/>
    <property type="molecule type" value="Genomic_DNA"/>
</dbReference>
<accession>A0AA37NIC1</accession>
<reference evidence="2" key="1">
    <citation type="submission" date="2022-01" db="EMBL/GenBank/DDBJ databases">
        <title>Novel bile acid biosynthetic pathways are enriched in the microbiome of centenarians.</title>
        <authorList>
            <person name="Sato Y."/>
            <person name="Atarashi K."/>
            <person name="Plichta R.D."/>
            <person name="Arai Y."/>
            <person name="Sasajima S."/>
            <person name="Kearney M.S."/>
            <person name="Suda W."/>
            <person name="Takeshita K."/>
            <person name="Sasaki T."/>
            <person name="Okamoto S."/>
            <person name="Skelly N.A."/>
            <person name="Okamura Y."/>
            <person name="Vlamakis H."/>
            <person name="Li Y."/>
            <person name="Tanoue T."/>
            <person name="Takei H."/>
            <person name="Nittono H."/>
            <person name="Narushima S."/>
            <person name="Irie J."/>
            <person name="Itoh H."/>
            <person name="Moriya K."/>
            <person name="Sugiura Y."/>
            <person name="Suematsu M."/>
            <person name="Moritoki N."/>
            <person name="Shibata S."/>
            <person name="Littman R.D."/>
            <person name="Fischbach A.M."/>
            <person name="Uwamino Y."/>
            <person name="Inoue T."/>
            <person name="Honda A."/>
            <person name="Hattori M."/>
            <person name="Murai T."/>
            <person name="Xavier J.R."/>
            <person name="Hirose N."/>
            <person name="Honda K."/>
        </authorList>
    </citation>
    <scope>NUCLEOTIDE SEQUENCE</scope>
    <source>
        <strain evidence="2">CE91-St55</strain>
    </source>
</reference>
<dbReference type="AlphaFoldDB" id="A0AA37NIC1"/>
<proteinExistence type="predicted"/>
<dbReference type="Pfam" id="PF14194">
    <property type="entry name" value="Cys_rich_VLP"/>
    <property type="match status" value="1"/>
</dbReference>
<dbReference type="InterPro" id="IPR025973">
    <property type="entry name" value="Cys_rich_VLP_dom"/>
</dbReference>